<dbReference type="GO" id="GO:0070069">
    <property type="term" value="C:cytochrome complex"/>
    <property type="evidence" value="ECO:0007669"/>
    <property type="project" value="UniProtKB-UniRule"/>
</dbReference>
<keyword evidence="4 12" id="KW-1003">Cell membrane</keyword>
<sequence length="449" mass="48183">MEPLMSNLLAARWQMAISLGFHIIFAVIGIALPLMMVIAEACWLRTGDGVYRFLARSWARGAAILFAVGAVSGTVLSFELGLLWPHFMQFAGPIIGVGFGLEGFAFFTEAIFLGIYIYGWDRVPPLAHWLAGVIVAFSGALSGILVVSVNAWMNTPAGFVLDGKQATDIDPIAALLNPSMVAETLHMTLAAYAATGFMVAGVHAIYLGRDRTVRFHRRALAIALVVGGTAALLQPLSGDYSAKVVARTQPVKLAAMEGQFKTERRAPLRIGGWPDPETGETRFALEIPGALSLLAHNAIDAEVVGLNDVPKADRPPVRVVHLAFQTMVACGSVMMLVALWGGIAALRKRRLPDGPWFLRAVVLASPLGMIAIEAGWTVTEVGRQPWIIQKIMRTTEAVTPVGGLWVSMLSYTTLYLILGVVVVLLLRMQFRTSPGAEDLTGVTIAGSGK</sequence>
<dbReference type="GO" id="GO:0046872">
    <property type="term" value="F:metal ion binding"/>
    <property type="evidence" value="ECO:0007669"/>
    <property type="project" value="UniProtKB-UniRule"/>
</dbReference>
<dbReference type="PIRSF" id="PIRSF006446">
    <property type="entry name" value="Cyt_quinol_oxidase_1"/>
    <property type="match status" value="1"/>
</dbReference>
<protein>
    <submittedName>
        <fullName evidence="13">Cytochrome ubiquinol oxidase subunit I</fullName>
    </submittedName>
</protein>
<evidence type="ECO:0000256" key="2">
    <source>
        <dbReference type="ARBA" id="ARBA00009819"/>
    </source>
</evidence>
<dbReference type="PANTHER" id="PTHR30365">
    <property type="entry name" value="CYTOCHROME D UBIQUINOL OXIDASE"/>
    <property type="match status" value="1"/>
</dbReference>
<dbReference type="GO" id="GO:0020037">
    <property type="term" value="F:heme binding"/>
    <property type="evidence" value="ECO:0007669"/>
    <property type="project" value="TreeGrafter"/>
</dbReference>
<feature type="transmembrane region" description="Helical" evidence="12">
    <location>
        <begin position="63"/>
        <end position="84"/>
    </location>
</feature>
<evidence type="ECO:0000256" key="1">
    <source>
        <dbReference type="ARBA" id="ARBA00004651"/>
    </source>
</evidence>
<accession>A0AAU7C7Q6</accession>
<dbReference type="Pfam" id="PF01654">
    <property type="entry name" value="Cyt_bd_oxida_I"/>
    <property type="match status" value="1"/>
</dbReference>
<feature type="transmembrane region" description="Helical" evidence="12">
    <location>
        <begin position="90"/>
        <end position="117"/>
    </location>
</feature>
<keyword evidence="9 12" id="KW-1133">Transmembrane helix</keyword>
<evidence type="ECO:0000256" key="3">
    <source>
        <dbReference type="ARBA" id="ARBA00022448"/>
    </source>
</evidence>
<feature type="transmembrane region" description="Helical" evidence="12">
    <location>
        <begin position="404"/>
        <end position="426"/>
    </location>
</feature>
<keyword evidence="7 12" id="KW-0479">Metal-binding</keyword>
<dbReference type="InterPro" id="IPR002585">
    <property type="entry name" value="Cyt-d_ubiquinol_oxidase_su_1"/>
</dbReference>
<dbReference type="GO" id="GO:0005886">
    <property type="term" value="C:plasma membrane"/>
    <property type="evidence" value="ECO:0007669"/>
    <property type="project" value="UniProtKB-SubCell"/>
</dbReference>
<name>A0AAU7C7Q6_9BACT</name>
<keyword evidence="8 12" id="KW-0249">Electron transport</keyword>
<comment type="subcellular location">
    <subcellularLocation>
        <location evidence="1">Cell membrane</location>
        <topology evidence="1">Multi-pass membrane protein</topology>
    </subcellularLocation>
</comment>
<feature type="transmembrane region" description="Helical" evidence="12">
    <location>
        <begin position="20"/>
        <end position="43"/>
    </location>
</feature>
<evidence type="ECO:0000256" key="8">
    <source>
        <dbReference type="ARBA" id="ARBA00022982"/>
    </source>
</evidence>
<gene>
    <name evidence="13" type="ORF">V5E97_22685</name>
</gene>
<evidence type="ECO:0000256" key="6">
    <source>
        <dbReference type="ARBA" id="ARBA00022692"/>
    </source>
</evidence>
<evidence type="ECO:0000256" key="11">
    <source>
        <dbReference type="ARBA" id="ARBA00023136"/>
    </source>
</evidence>
<evidence type="ECO:0000313" key="13">
    <source>
        <dbReference type="EMBL" id="XBH01155.1"/>
    </source>
</evidence>
<dbReference type="GO" id="GO:0009055">
    <property type="term" value="F:electron transfer activity"/>
    <property type="evidence" value="ECO:0007669"/>
    <property type="project" value="UniProtKB-UniRule"/>
</dbReference>
<evidence type="ECO:0000256" key="10">
    <source>
        <dbReference type="ARBA" id="ARBA00023004"/>
    </source>
</evidence>
<evidence type="ECO:0000256" key="9">
    <source>
        <dbReference type="ARBA" id="ARBA00022989"/>
    </source>
</evidence>
<evidence type="ECO:0000256" key="5">
    <source>
        <dbReference type="ARBA" id="ARBA00022617"/>
    </source>
</evidence>
<dbReference type="PANTHER" id="PTHR30365:SF14">
    <property type="entry name" value="CYTOCHROME BD MENAQUINOL OXIDASE SUBUNIT I-RELATED"/>
    <property type="match status" value="1"/>
</dbReference>
<feature type="transmembrane region" description="Helical" evidence="12">
    <location>
        <begin position="129"/>
        <end position="153"/>
    </location>
</feature>
<reference evidence="13" key="1">
    <citation type="submission" date="2024-05" db="EMBL/GenBank/DDBJ databases">
        <title>Planctomycetes of the genus Singulisphaera possess chitinolytic capabilities.</title>
        <authorList>
            <person name="Ivanova A."/>
        </authorList>
    </citation>
    <scope>NUCLEOTIDE SEQUENCE</scope>
    <source>
        <strain evidence="13">Ch08T</strain>
    </source>
</reference>
<dbReference type="EMBL" id="CP155447">
    <property type="protein sequence ID" value="XBH01155.1"/>
    <property type="molecule type" value="Genomic_DNA"/>
</dbReference>
<keyword evidence="10 12" id="KW-0408">Iron</keyword>
<keyword evidence="5 12" id="KW-0349">Heme</keyword>
<evidence type="ECO:0000256" key="7">
    <source>
        <dbReference type="ARBA" id="ARBA00022723"/>
    </source>
</evidence>
<organism evidence="13">
    <name type="scientific">Singulisphaera sp. Ch08</name>
    <dbReference type="NCBI Taxonomy" id="3120278"/>
    <lineage>
        <taxon>Bacteria</taxon>
        <taxon>Pseudomonadati</taxon>
        <taxon>Planctomycetota</taxon>
        <taxon>Planctomycetia</taxon>
        <taxon>Isosphaerales</taxon>
        <taxon>Isosphaeraceae</taxon>
        <taxon>Singulisphaera</taxon>
    </lineage>
</organism>
<evidence type="ECO:0000256" key="12">
    <source>
        <dbReference type="PIRNR" id="PIRNR006446"/>
    </source>
</evidence>
<feature type="transmembrane region" description="Helical" evidence="12">
    <location>
        <begin position="322"/>
        <end position="344"/>
    </location>
</feature>
<comment type="similarity">
    <text evidence="2 12">Belongs to the cytochrome ubiquinol oxidase subunit 1 family.</text>
</comment>
<feature type="transmembrane region" description="Helical" evidence="12">
    <location>
        <begin position="219"/>
        <end position="237"/>
    </location>
</feature>
<proteinExistence type="inferred from homology"/>
<feature type="transmembrane region" description="Helical" evidence="12">
    <location>
        <begin position="185"/>
        <end position="207"/>
    </location>
</feature>
<keyword evidence="3 12" id="KW-0813">Transport</keyword>
<keyword evidence="11 12" id="KW-0472">Membrane</keyword>
<dbReference type="GO" id="GO:0016682">
    <property type="term" value="F:oxidoreductase activity, acting on diphenols and related substances as donors, oxygen as acceptor"/>
    <property type="evidence" value="ECO:0007669"/>
    <property type="project" value="TreeGrafter"/>
</dbReference>
<feature type="transmembrane region" description="Helical" evidence="12">
    <location>
        <begin position="356"/>
        <end position="376"/>
    </location>
</feature>
<evidence type="ECO:0000256" key="4">
    <source>
        <dbReference type="ARBA" id="ARBA00022475"/>
    </source>
</evidence>
<dbReference type="AlphaFoldDB" id="A0AAU7C7Q6"/>
<dbReference type="GO" id="GO:0019646">
    <property type="term" value="P:aerobic electron transport chain"/>
    <property type="evidence" value="ECO:0007669"/>
    <property type="project" value="InterPro"/>
</dbReference>
<keyword evidence="6 12" id="KW-0812">Transmembrane</keyword>